<dbReference type="InterPro" id="IPR000801">
    <property type="entry name" value="Esterase-like"/>
</dbReference>
<dbReference type="Gene3D" id="3.40.50.1820">
    <property type="entry name" value="alpha/beta hydrolase"/>
    <property type="match status" value="1"/>
</dbReference>
<protein>
    <recommendedName>
        <fullName evidence="4">Esterase</fullName>
    </recommendedName>
</protein>
<evidence type="ECO:0000313" key="2">
    <source>
        <dbReference type="EMBL" id="RIX28140.1"/>
    </source>
</evidence>
<dbReference type="PANTHER" id="PTHR48098:SF1">
    <property type="entry name" value="DIACYLGLYCEROL ACYLTRANSFERASE_MYCOLYLTRANSFERASE AG85A"/>
    <property type="match status" value="1"/>
</dbReference>
<comment type="caution">
    <text evidence="2">The sequence shown here is derived from an EMBL/GenBank/DDBJ whole genome shotgun (WGS) entry which is preliminary data.</text>
</comment>
<gene>
    <name evidence="2" type="ORF">D1781_11705</name>
</gene>
<keyword evidence="1" id="KW-0472">Membrane</keyword>
<dbReference type="AlphaFoldDB" id="A0A3A1TWG2"/>
<sequence>MPSWLSSVPIETMRTLAIVYAIAVVLLIALVLPFGVVARRRARWYAALGLAALAGAGIGWGLVWLLGDVDDLFGVQLTTVVHLAGAGLFAGLAVAVVNLVRTRWWRKAIAVVAIPAVLLGAGVMINEDFAYYPTLGDVVGDTGVGALVAGSIRASAEPLSRWRPPADMPTEGSLGTVRIPGTVSHFAARDAWVWLPPAALVKDPPRLPVVVGLSGQPGQPSDLFLAGHLDTALDAVARAHHGVAPILVVPDQLGSPSSNPMCVNSRLGNVRTYLTVDVRHWILAHEPVSVNRRDWTIAGFSEGGTCAIQLGAGYPAMFGGIVDVSGELAPRNGTVAQTIARGFHHSKAAYRAAAPLHLLATHRYPRTTAAFAVGGDDQRYRPIMVRMSAAAAAAGMTVQRWAVPGTAHDWHTASQGLAWGIGRLVPLWGLPR</sequence>
<dbReference type="RefSeq" id="WP_119482450.1">
    <property type="nucleotide sequence ID" value="NZ_QXTG01000002.1"/>
</dbReference>
<dbReference type="GO" id="GO:0016747">
    <property type="term" value="F:acyltransferase activity, transferring groups other than amino-acyl groups"/>
    <property type="evidence" value="ECO:0007669"/>
    <property type="project" value="TreeGrafter"/>
</dbReference>
<name>A0A3A1TWG2_9MICO</name>
<organism evidence="2 3">
    <name type="scientific">Amnibacterium setariae</name>
    <dbReference type="NCBI Taxonomy" id="2306585"/>
    <lineage>
        <taxon>Bacteria</taxon>
        <taxon>Bacillati</taxon>
        <taxon>Actinomycetota</taxon>
        <taxon>Actinomycetes</taxon>
        <taxon>Micrococcales</taxon>
        <taxon>Microbacteriaceae</taxon>
        <taxon>Amnibacterium</taxon>
    </lineage>
</organism>
<dbReference type="EMBL" id="QXTG01000002">
    <property type="protein sequence ID" value="RIX28140.1"/>
    <property type="molecule type" value="Genomic_DNA"/>
</dbReference>
<feature type="transmembrane region" description="Helical" evidence="1">
    <location>
        <begin position="73"/>
        <end position="96"/>
    </location>
</feature>
<proteinExistence type="predicted"/>
<accession>A0A3A1TWG2</accession>
<dbReference type="Pfam" id="PF00756">
    <property type="entry name" value="Esterase"/>
    <property type="match status" value="1"/>
</dbReference>
<evidence type="ECO:0008006" key="4">
    <source>
        <dbReference type="Google" id="ProtNLM"/>
    </source>
</evidence>
<feature type="transmembrane region" description="Helical" evidence="1">
    <location>
        <begin position="108"/>
        <end position="125"/>
    </location>
</feature>
<keyword evidence="3" id="KW-1185">Reference proteome</keyword>
<reference evidence="3" key="1">
    <citation type="submission" date="2018-09" db="EMBL/GenBank/DDBJ databases">
        <authorList>
            <person name="Kim I."/>
        </authorList>
    </citation>
    <scope>NUCLEOTIDE SEQUENCE [LARGE SCALE GENOMIC DNA]</scope>
    <source>
        <strain evidence="3">DD4a</strain>
    </source>
</reference>
<evidence type="ECO:0000313" key="3">
    <source>
        <dbReference type="Proteomes" id="UP000265742"/>
    </source>
</evidence>
<dbReference type="Proteomes" id="UP000265742">
    <property type="component" value="Unassembled WGS sequence"/>
</dbReference>
<dbReference type="SUPFAM" id="SSF53474">
    <property type="entry name" value="alpha/beta-Hydrolases"/>
    <property type="match status" value="1"/>
</dbReference>
<feature type="transmembrane region" description="Helical" evidence="1">
    <location>
        <begin position="15"/>
        <end position="37"/>
    </location>
</feature>
<keyword evidence="1" id="KW-0812">Transmembrane</keyword>
<dbReference type="PANTHER" id="PTHR48098">
    <property type="entry name" value="ENTEROCHELIN ESTERASE-RELATED"/>
    <property type="match status" value="1"/>
</dbReference>
<dbReference type="OrthoDB" id="3723842at2"/>
<dbReference type="InterPro" id="IPR029058">
    <property type="entry name" value="AB_hydrolase_fold"/>
</dbReference>
<feature type="transmembrane region" description="Helical" evidence="1">
    <location>
        <begin position="44"/>
        <end position="67"/>
    </location>
</feature>
<keyword evidence="1" id="KW-1133">Transmembrane helix</keyword>
<evidence type="ECO:0000256" key="1">
    <source>
        <dbReference type="SAM" id="Phobius"/>
    </source>
</evidence>
<dbReference type="InterPro" id="IPR050583">
    <property type="entry name" value="Mycobacterial_A85_antigen"/>
</dbReference>